<evidence type="ECO:0000256" key="1">
    <source>
        <dbReference type="SAM" id="MobiDB-lite"/>
    </source>
</evidence>
<dbReference type="Proteomes" id="UP001151760">
    <property type="component" value="Unassembled WGS sequence"/>
</dbReference>
<reference evidence="2" key="2">
    <citation type="submission" date="2022-01" db="EMBL/GenBank/DDBJ databases">
        <authorList>
            <person name="Yamashiro T."/>
            <person name="Shiraishi A."/>
            <person name="Satake H."/>
            <person name="Nakayama K."/>
        </authorList>
    </citation>
    <scope>NUCLEOTIDE SEQUENCE</scope>
</reference>
<evidence type="ECO:0000313" key="3">
    <source>
        <dbReference type="Proteomes" id="UP001151760"/>
    </source>
</evidence>
<dbReference type="PANTHER" id="PTHR35046">
    <property type="entry name" value="ZINC KNUCKLE (CCHC-TYPE) FAMILY PROTEIN"/>
    <property type="match status" value="1"/>
</dbReference>
<dbReference type="InterPro" id="IPR021109">
    <property type="entry name" value="Peptidase_aspartic_dom_sf"/>
</dbReference>
<proteinExistence type="predicted"/>
<dbReference type="EMBL" id="BQNB010013393">
    <property type="protein sequence ID" value="GJT15402.1"/>
    <property type="molecule type" value="Genomic_DNA"/>
</dbReference>
<evidence type="ECO:0000313" key="2">
    <source>
        <dbReference type="EMBL" id="GJT15402.1"/>
    </source>
</evidence>
<feature type="region of interest" description="Disordered" evidence="1">
    <location>
        <begin position="76"/>
        <end position="103"/>
    </location>
</feature>
<accession>A0ABQ5BNM2</accession>
<dbReference type="PANTHER" id="PTHR35046:SF18">
    <property type="entry name" value="RNA-DIRECTED DNA POLYMERASE"/>
    <property type="match status" value="1"/>
</dbReference>
<name>A0ABQ5BNM2_9ASTR</name>
<sequence length="275" mass="32463">MFQRFQNLRQGIRTVEGYTEEFYELVSRNDLSDSEEQLVSRYFGGLLQSIQDVLCLYTFWTVSEVYQRALAVEKQQTRHGNHTEGSQNKFARPKQAEHGAKGQEYDVGHRSLDYRKERGKQLLIENEKRESDDYEDEEEYVVEPSYDEYDKNNEDNFVYGDMGQMLVIRKSLLLLKEEESGDWLQNNIFYTTYTIKDKVCKLIIDSGSCENVISQDAVEKLNLKKEKHPKPYKLSWFKKGNEVNVDTRCLVSFLWKTRRGLNSFLPLFQICFDLM</sequence>
<feature type="compositionally biased region" description="Basic and acidic residues" evidence="1">
    <location>
        <begin position="94"/>
        <end position="103"/>
    </location>
</feature>
<gene>
    <name evidence="2" type="ORF">Tco_0874108</name>
</gene>
<dbReference type="CDD" id="cd00303">
    <property type="entry name" value="retropepsin_like"/>
    <property type="match status" value="1"/>
</dbReference>
<reference evidence="2" key="1">
    <citation type="journal article" date="2022" name="Int. J. Mol. Sci.">
        <title>Draft Genome of Tanacetum Coccineum: Genomic Comparison of Closely Related Tanacetum-Family Plants.</title>
        <authorList>
            <person name="Yamashiro T."/>
            <person name="Shiraishi A."/>
            <person name="Nakayama K."/>
            <person name="Satake H."/>
        </authorList>
    </citation>
    <scope>NUCLEOTIDE SEQUENCE</scope>
</reference>
<comment type="caution">
    <text evidence="2">The sequence shown here is derived from an EMBL/GenBank/DDBJ whole genome shotgun (WGS) entry which is preliminary data.</text>
</comment>
<dbReference type="Gene3D" id="2.40.70.10">
    <property type="entry name" value="Acid Proteases"/>
    <property type="match status" value="1"/>
</dbReference>
<keyword evidence="3" id="KW-1185">Reference proteome</keyword>
<organism evidence="2 3">
    <name type="scientific">Tanacetum coccineum</name>
    <dbReference type="NCBI Taxonomy" id="301880"/>
    <lineage>
        <taxon>Eukaryota</taxon>
        <taxon>Viridiplantae</taxon>
        <taxon>Streptophyta</taxon>
        <taxon>Embryophyta</taxon>
        <taxon>Tracheophyta</taxon>
        <taxon>Spermatophyta</taxon>
        <taxon>Magnoliopsida</taxon>
        <taxon>eudicotyledons</taxon>
        <taxon>Gunneridae</taxon>
        <taxon>Pentapetalae</taxon>
        <taxon>asterids</taxon>
        <taxon>campanulids</taxon>
        <taxon>Asterales</taxon>
        <taxon>Asteraceae</taxon>
        <taxon>Asteroideae</taxon>
        <taxon>Anthemideae</taxon>
        <taxon>Anthemidinae</taxon>
        <taxon>Tanacetum</taxon>
    </lineage>
</organism>
<protein>
    <submittedName>
        <fullName evidence="2">CCCH-type zinc finger family protein</fullName>
    </submittedName>
</protein>